<accession>A0A914XKS7</accession>
<feature type="compositionally biased region" description="Polar residues" evidence="1">
    <location>
        <begin position="548"/>
        <end position="570"/>
    </location>
</feature>
<dbReference type="GO" id="GO:0019901">
    <property type="term" value="F:protein kinase binding"/>
    <property type="evidence" value="ECO:0007669"/>
    <property type="project" value="TreeGrafter"/>
</dbReference>
<protein>
    <submittedName>
        <fullName evidence="4">WH1 domain-containing protein</fullName>
    </submittedName>
</protein>
<evidence type="ECO:0000259" key="2">
    <source>
        <dbReference type="PROSITE" id="PS50229"/>
    </source>
</evidence>
<dbReference type="Gene3D" id="2.30.29.30">
    <property type="entry name" value="Pleckstrin-homology domain (PH domain)/Phosphotyrosine-binding domain (PTB)"/>
    <property type="match status" value="1"/>
</dbReference>
<dbReference type="WBParaSite" id="PSAMB.scaffold922size38555.g9753.t1">
    <property type="protein sequence ID" value="PSAMB.scaffold922size38555.g9753.t1"/>
    <property type="gene ID" value="PSAMB.scaffold922size38555.g9753"/>
</dbReference>
<dbReference type="Pfam" id="PF05210">
    <property type="entry name" value="Sprouty"/>
    <property type="match status" value="1"/>
</dbReference>
<feature type="region of interest" description="Disordered" evidence="1">
    <location>
        <begin position="1"/>
        <end position="21"/>
    </location>
</feature>
<feature type="compositionally biased region" description="Low complexity" evidence="1">
    <location>
        <begin position="261"/>
        <end position="272"/>
    </location>
</feature>
<dbReference type="PROSITE" id="PS51227">
    <property type="entry name" value="SPR"/>
    <property type="match status" value="1"/>
</dbReference>
<dbReference type="SUPFAM" id="SSF50729">
    <property type="entry name" value="PH domain-like"/>
    <property type="match status" value="1"/>
</dbReference>
<feature type="compositionally biased region" description="Polar residues" evidence="1">
    <location>
        <begin position="111"/>
        <end position="123"/>
    </location>
</feature>
<dbReference type="PROSITE" id="PS50229">
    <property type="entry name" value="WH1"/>
    <property type="match status" value="1"/>
</dbReference>
<evidence type="ECO:0000313" key="4">
    <source>
        <dbReference type="WBParaSite" id="PSAMB.scaffold922size38555.g9753.t1"/>
    </source>
</evidence>
<keyword evidence="3" id="KW-1185">Reference proteome</keyword>
<dbReference type="InterPro" id="IPR007875">
    <property type="entry name" value="Sprouty"/>
</dbReference>
<dbReference type="Pfam" id="PF00568">
    <property type="entry name" value="WH1"/>
    <property type="match status" value="1"/>
</dbReference>
<proteinExistence type="predicted"/>
<dbReference type="PANTHER" id="PTHR11202">
    <property type="entry name" value="SPROUTY-RELATED, EVH1 DOMAIN-CONTAINING PROTEIN FAMILY MEMBER"/>
    <property type="match status" value="1"/>
</dbReference>
<reference evidence="4" key="1">
    <citation type="submission" date="2022-11" db="UniProtKB">
        <authorList>
            <consortium name="WormBaseParasite"/>
        </authorList>
    </citation>
    <scope>IDENTIFICATION</scope>
</reference>
<feature type="domain" description="WH1" evidence="2">
    <location>
        <begin position="61"/>
        <end position="210"/>
    </location>
</feature>
<feature type="region of interest" description="Disordered" evidence="1">
    <location>
        <begin position="111"/>
        <end position="141"/>
    </location>
</feature>
<dbReference type="InterPro" id="IPR041937">
    <property type="entry name" value="SPRE_EVH1"/>
</dbReference>
<dbReference type="GO" id="GO:0016020">
    <property type="term" value="C:membrane"/>
    <property type="evidence" value="ECO:0007669"/>
    <property type="project" value="InterPro"/>
</dbReference>
<dbReference type="PANTHER" id="PTHR11202:SF3">
    <property type="entry name" value="SPROUTY-RELATED PROTEIN WITH EVH-1 DOMAIN, ISOFORM C"/>
    <property type="match status" value="1"/>
</dbReference>
<dbReference type="SMART" id="SM00461">
    <property type="entry name" value="WH1"/>
    <property type="match status" value="1"/>
</dbReference>
<evidence type="ECO:0000313" key="3">
    <source>
        <dbReference type="Proteomes" id="UP000887566"/>
    </source>
</evidence>
<feature type="region of interest" description="Disordered" evidence="1">
    <location>
        <begin position="544"/>
        <end position="570"/>
    </location>
</feature>
<dbReference type="AlphaFoldDB" id="A0A914XKS7"/>
<name>A0A914XKS7_9BILA</name>
<dbReference type="GO" id="GO:0043409">
    <property type="term" value="P:negative regulation of MAPK cascade"/>
    <property type="evidence" value="ECO:0007669"/>
    <property type="project" value="TreeGrafter"/>
</dbReference>
<evidence type="ECO:0000256" key="1">
    <source>
        <dbReference type="SAM" id="MobiDB-lite"/>
    </source>
</evidence>
<dbReference type="InterPro" id="IPR000697">
    <property type="entry name" value="WH1/EVH1_dom"/>
</dbReference>
<dbReference type="InterPro" id="IPR011993">
    <property type="entry name" value="PH-like_dom_sf"/>
</dbReference>
<sequence>MRTLKEDASNDAIDEERSPTLATTSLERPKSVHASVVRLRSGERQLAYSENGASSRRCLATNHLTVECLVSVRAQVMIWDDVYGGWLPLDGGGVCGVSLLQQVTCQQTLAPTSTQPSKRSSWSAGHPQSKDPGWRKSGSTPKWEYRIQGKRISDQKVLLNCSLLARICYRAALPTFHHWRVSEKKYGLSFGSSYDAAKFHNRLQKALDHLTRQSKSSSGESNLDASDDLEDDVFAPVELPPADGNTADEIPPMDPVMPVQESAVSKAAESKATVGKQPNSRQDAALAPIPPPDFSRLKQKTTFSLNLDSDLPMMHSDPSISVVSSSHFDIKRDAEVAKLIASRPRSKSRGDAADRMLQWPDMYRRKHSSPSTARMAKPPLQLHYSLMDRYVPGPGLIGPKFKRDSLGNVKSVYANRDAILLPLKKPSVSEIITRERCYYCRSWYNVRENEKGACREAPDPLRKWINRLSCYRCAEAAVFCCSREDGEVQSTHVSRDACSCAPERGRIGRWSVLVVLSLFVPCLCCYWPMRSVALCCCGANSRGRHKPSSPSTHGSGRNSRASKTTSRMSM</sequence>
<dbReference type="CDD" id="cd10574">
    <property type="entry name" value="EVH1_SPRED-like"/>
    <property type="match status" value="1"/>
</dbReference>
<dbReference type="Proteomes" id="UP000887566">
    <property type="component" value="Unplaced"/>
</dbReference>
<organism evidence="3 4">
    <name type="scientific">Plectus sambesii</name>
    <dbReference type="NCBI Taxonomy" id="2011161"/>
    <lineage>
        <taxon>Eukaryota</taxon>
        <taxon>Metazoa</taxon>
        <taxon>Ecdysozoa</taxon>
        <taxon>Nematoda</taxon>
        <taxon>Chromadorea</taxon>
        <taxon>Plectida</taxon>
        <taxon>Plectina</taxon>
        <taxon>Plectoidea</taxon>
        <taxon>Plectidae</taxon>
        <taxon>Plectus</taxon>
    </lineage>
</organism>
<feature type="region of interest" description="Disordered" evidence="1">
    <location>
        <begin position="235"/>
        <end position="295"/>
    </location>
</feature>